<comment type="caution">
    <text evidence="2">The sequence shown here is derived from an EMBL/GenBank/DDBJ whole genome shotgun (WGS) entry which is preliminary data.</text>
</comment>
<keyword evidence="1" id="KW-0732">Signal</keyword>
<dbReference type="RefSeq" id="WP_161819922.1">
    <property type="nucleotide sequence ID" value="NZ_JAACJS010000015.1"/>
</dbReference>
<protein>
    <submittedName>
        <fullName evidence="2">Uncharacterized protein</fullName>
    </submittedName>
</protein>
<reference evidence="2 3" key="1">
    <citation type="submission" date="2020-01" db="EMBL/GenBank/DDBJ databases">
        <title>Genome analysis.</title>
        <authorList>
            <person name="Wu S."/>
            <person name="Wang G."/>
        </authorList>
    </citation>
    <scope>NUCLEOTIDE SEQUENCE [LARGE SCALE GENOMIC DNA]</scope>
    <source>
        <strain evidence="2 3">SYL130</strain>
    </source>
</reference>
<feature type="signal peptide" evidence="1">
    <location>
        <begin position="1"/>
        <end position="20"/>
    </location>
</feature>
<gene>
    <name evidence="2" type="ORF">GWC95_17085</name>
</gene>
<accession>A0ABW9ZWV9</accession>
<evidence type="ECO:0000256" key="1">
    <source>
        <dbReference type="SAM" id="SignalP"/>
    </source>
</evidence>
<dbReference type="Proteomes" id="UP000753802">
    <property type="component" value="Unassembled WGS sequence"/>
</dbReference>
<sequence length="133" mass="14776">MKRVKYMVCFFAAAALITAAAGKGTIVNNAETTTTQPVPPAELHLGRYELFSGIPSMYIGHFILLADGKYKVAFDTDENNYDVSGRYTYNKQTGTIEWISGMFKNNNWGGKLTKTAKGFHIQFNKATYGESNK</sequence>
<evidence type="ECO:0000313" key="3">
    <source>
        <dbReference type="Proteomes" id="UP000753802"/>
    </source>
</evidence>
<name>A0ABW9ZWV9_9BACT</name>
<evidence type="ECO:0000313" key="2">
    <source>
        <dbReference type="EMBL" id="NCI51647.1"/>
    </source>
</evidence>
<dbReference type="EMBL" id="JAACJS010000015">
    <property type="protein sequence ID" value="NCI51647.1"/>
    <property type="molecule type" value="Genomic_DNA"/>
</dbReference>
<proteinExistence type="predicted"/>
<feature type="chain" id="PRO_5046560637" evidence="1">
    <location>
        <begin position="21"/>
        <end position="133"/>
    </location>
</feature>
<organism evidence="2 3">
    <name type="scientific">Sediminibacterium roseum</name>
    <dbReference type="NCBI Taxonomy" id="1978412"/>
    <lineage>
        <taxon>Bacteria</taxon>
        <taxon>Pseudomonadati</taxon>
        <taxon>Bacteroidota</taxon>
        <taxon>Chitinophagia</taxon>
        <taxon>Chitinophagales</taxon>
        <taxon>Chitinophagaceae</taxon>
        <taxon>Sediminibacterium</taxon>
    </lineage>
</organism>
<keyword evidence="3" id="KW-1185">Reference proteome</keyword>